<reference evidence="1" key="1">
    <citation type="submission" date="2014-11" db="EMBL/GenBank/DDBJ databases">
        <authorList>
            <person name="Amaro Gonzalez C."/>
        </authorList>
    </citation>
    <scope>NUCLEOTIDE SEQUENCE</scope>
</reference>
<evidence type="ECO:0000313" key="1">
    <source>
        <dbReference type="EMBL" id="JAH90523.1"/>
    </source>
</evidence>
<dbReference type="EMBL" id="GBXM01018054">
    <property type="protein sequence ID" value="JAH90523.1"/>
    <property type="molecule type" value="Transcribed_RNA"/>
</dbReference>
<protein>
    <submittedName>
        <fullName evidence="1">Uncharacterized protein</fullName>
    </submittedName>
</protein>
<name>A0A0E9WM18_ANGAN</name>
<sequence>MHSTKKYKPFESANKCICPPHCQHTASAAEHTLSFFCNRGMSSSTNLFIQARRQMKMLVFTVVYSFQNPVHVTEKKQKNSIFQQS</sequence>
<reference evidence="1" key="2">
    <citation type="journal article" date="2015" name="Fish Shellfish Immunol.">
        <title>Early steps in the European eel (Anguilla anguilla)-Vibrio vulnificus interaction in the gills: Role of the RtxA13 toxin.</title>
        <authorList>
            <person name="Callol A."/>
            <person name="Pajuelo D."/>
            <person name="Ebbesson L."/>
            <person name="Teles M."/>
            <person name="MacKenzie S."/>
            <person name="Amaro C."/>
        </authorList>
    </citation>
    <scope>NUCLEOTIDE SEQUENCE</scope>
</reference>
<dbReference type="AlphaFoldDB" id="A0A0E9WM18"/>
<organism evidence="1">
    <name type="scientific">Anguilla anguilla</name>
    <name type="common">European freshwater eel</name>
    <name type="synonym">Muraena anguilla</name>
    <dbReference type="NCBI Taxonomy" id="7936"/>
    <lineage>
        <taxon>Eukaryota</taxon>
        <taxon>Metazoa</taxon>
        <taxon>Chordata</taxon>
        <taxon>Craniata</taxon>
        <taxon>Vertebrata</taxon>
        <taxon>Euteleostomi</taxon>
        <taxon>Actinopterygii</taxon>
        <taxon>Neopterygii</taxon>
        <taxon>Teleostei</taxon>
        <taxon>Anguilliformes</taxon>
        <taxon>Anguillidae</taxon>
        <taxon>Anguilla</taxon>
    </lineage>
</organism>
<accession>A0A0E9WM18</accession>
<proteinExistence type="predicted"/>